<evidence type="ECO:0000313" key="3">
    <source>
        <dbReference type="Proteomes" id="UP000187455"/>
    </source>
</evidence>
<evidence type="ECO:0000313" key="2">
    <source>
        <dbReference type="EMBL" id="OLY83639.1"/>
    </source>
</evidence>
<evidence type="ECO:0000259" key="1">
    <source>
        <dbReference type="PROSITE" id="PS50206"/>
    </source>
</evidence>
<dbReference type="InterPro" id="IPR036873">
    <property type="entry name" value="Rhodanese-like_dom_sf"/>
</dbReference>
<dbReference type="OrthoDB" id="566238at2759"/>
<organism evidence="2 3">
    <name type="scientific">Smittium mucronatum</name>
    <dbReference type="NCBI Taxonomy" id="133383"/>
    <lineage>
        <taxon>Eukaryota</taxon>
        <taxon>Fungi</taxon>
        <taxon>Fungi incertae sedis</taxon>
        <taxon>Zoopagomycota</taxon>
        <taxon>Kickxellomycotina</taxon>
        <taxon>Harpellomycetes</taxon>
        <taxon>Harpellales</taxon>
        <taxon>Legeriomycetaceae</taxon>
        <taxon>Smittium</taxon>
    </lineage>
</organism>
<dbReference type="GO" id="GO:0004792">
    <property type="term" value="F:thiosulfate-cyanide sulfurtransferase activity"/>
    <property type="evidence" value="ECO:0007669"/>
    <property type="project" value="TreeGrafter"/>
</dbReference>
<dbReference type="SMART" id="SM00450">
    <property type="entry name" value="RHOD"/>
    <property type="match status" value="1"/>
</dbReference>
<gene>
    <name evidence="2" type="ORF">AYI68_g2214</name>
</gene>
<feature type="domain" description="Rhodanese" evidence="1">
    <location>
        <begin position="21"/>
        <end position="116"/>
    </location>
</feature>
<dbReference type="Proteomes" id="UP000187455">
    <property type="component" value="Unassembled WGS sequence"/>
</dbReference>
<dbReference type="Pfam" id="PF00581">
    <property type="entry name" value="Rhodanese"/>
    <property type="match status" value="1"/>
</dbReference>
<comment type="caution">
    <text evidence="2">The sequence shown here is derived from an EMBL/GenBank/DDBJ whole genome shotgun (WGS) entry which is preliminary data.</text>
</comment>
<reference evidence="2 3" key="1">
    <citation type="journal article" date="2016" name="Mol. Biol. Evol.">
        <title>Genome-Wide Survey of Gut Fungi (Harpellales) Reveals the First Horizontally Transferred Ubiquitin Gene from a Mosquito Host.</title>
        <authorList>
            <person name="Wang Y."/>
            <person name="White M.M."/>
            <person name="Kvist S."/>
            <person name="Moncalvo J.M."/>
        </authorList>
    </citation>
    <scope>NUCLEOTIDE SEQUENCE [LARGE SCALE GENOMIC DNA]</scope>
    <source>
        <strain evidence="2 3">ALG-7-W6</strain>
    </source>
</reference>
<dbReference type="SUPFAM" id="SSF52821">
    <property type="entry name" value="Rhodanese/Cell cycle control phosphatase"/>
    <property type="match status" value="1"/>
</dbReference>
<keyword evidence="3" id="KW-1185">Reference proteome</keyword>
<accession>A0A1R0H386</accession>
<keyword evidence="2" id="KW-0808">Transferase</keyword>
<dbReference type="Gene3D" id="3.40.250.10">
    <property type="entry name" value="Rhodanese-like domain"/>
    <property type="match status" value="1"/>
</dbReference>
<proteinExistence type="predicted"/>
<dbReference type="InterPro" id="IPR001763">
    <property type="entry name" value="Rhodanese-like_dom"/>
</dbReference>
<dbReference type="STRING" id="133383.A0A1R0H386"/>
<dbReference type="PANTHER" id="PTHR44086">
    <property type="entry name" value="THIOSULFATE SULFURTRANSFERASE RDL2, MITOCHONDRIAL-RELATED"/>
    <property type="match status" value="1"/>
</dbReference>
<name>A0A1R0H386_9FUNG</name>
<sequence length="116" mass="12914">MHEINYDNVKEILSSGQSSNILIDVRGKDEFDAGNIPTSHNIPVAEIKSAFELDDASFKSKYGFDKPHKNDPKQHIVLYCMSGIRSKKSAGEIGSLGYTDNVLVYTNGWSEYGKKN</sequence>
<dbReference type="EMBL" id="LSSL01000812">
    <property type="protein sequence ID" value="OLY83639.1"/>
    <property type="molecule type" value="Genomic_DNA"/>
</dbReference>
<dbReference type="AlphaFoldDB" id="A0A1R0H386"/>
<dbReference type="GO" id="GO:0005739">
    <property type="term" value="C:mitochondrion"/>
    <property type="evidence" value="ECO:0007669"/>
    <property type="project" value="TreeGrafter"/>
</dbReference>
<protein>
    <submittedName>
        <fullName evidence="2">Putative thiosulfate sulfurtransferase, mitochondrial</fullName>
    </submittedName>
</protein>
<dbReference type="PANTHER" id="PTHR44086:SF10">
    <property type="entry name" value="THIOSULFATE SULFURTRANSFERASE_RHODANESE-LIKE DOMAIN-CONTAINING PROTEIN 3"/>
    <property type="match status" value="1"/>
</dbReference>
<dbReference type="PROSITE" id="PS50206">
    <property type="entry name" value="RHODANESE_3"/>
    <property type="match status" value="1"/>
</dbReference>